<protein>
    <submittedName>
        <fullName evidence="1">Uncharacterized protein</fullName>
    </submittedName>
</protein>
<proteinExistence type="predicted"/>
<comment type="caution">
    <text evidence="1">The sequence shown here is derived from an EMBL/GenBank/DDBJ whole genome shotgun (WGS) entry which is preliminary data.</text>
</comment>
<dbReference type="Proteomes" id="UP000033618">
    <property type="component" value="Unassembled WGS sequence"/>
</dbReference>
<dbReference type="AlphaFoldDB" id="A0A0F5JVC8"/>
<organism evidence="1 2">
    <name type="scientific">Robbsia andropogonis</name>
    <dbReference type="NCBI Taxonomy" id="28092"/>
    <lineage>
        <taxon>Bacteria</taxon>
        <taxon>Pseudomonadati</taxon>
        <taxon>Pseudomonadota</taxon>
        <taxon>Betaproteobacteria</taxon>
        <taxon>Burkholderiales</taxon>
        <taxon>Burkholderiaceae</taxon>
        <taxon>Robbsia</taxon>
    </lineage>
</organism>
<keyword evidence="2" id="KW-1185">Reference proteome</keyword>
<gene>
    <name evidence="1" type="ORF">WM40_22245</name>
</gene>
<reference evidence="1 2" key="1">
    <citation type="submission" date="2015-03" db="EMBL/GenBank/DDBJ databases">
        <title>Draft Genome Sequence of Burkholderia andropogonis type strain ICMP2807, isolated from Sorghum bicolor.</title>
        <authorList>
            <person name="Lopes-Santos L."/>
            <person name="Castro D.B."/>
            <person name="Ottoboni L.M."/>
            <person name="Park D."/>
            <person name="Weirc B.S."/>
            <person name="Destefano S.A."/>
        </authorList>
    </citation>
    <scope>NUCLEOTIDE SEQUENCE [LARGE SCALE GENOMIC DNA]</scope>
    <source>
        <strain evidence="1 2">ICMP2807</strain>
    </source>
</reference>
<sequence>MINGLNKALSHLADAFRGRPSDDAAYDGAVLANVNEAALSWHGDHWQNLLSSPMDARRYILEDWNDTVETVADVDDDVRIDSFSGRKVRSFS</sequence>
<dbReference type="PATRIC" id="fig|28092.6.peg.5227"/>
<evidence type="ECO:0000313" key="2">
    <source>
        <dbReference type="Proteomes" id="UP000033618"/>
    </source>
</evidence>
<evidence type="ECO:0000313" key="1">
    <source>
        <dbReference type="EMBL" id="KKB61615.1"/>
    </source>
</evidence>
<dbReference type="EMBL" id="LAQU01000037">
    <property type="protein sequence ID" value="KKB61615.1"/>
    <property type="molecule type" value="Genomic_DNA"/>
</dbReference>
<accession>A0A0F5JVC8</accession>
<name>A0A0F5JVC8_9BURK</name>